<keyword evidence="2" id="KW-1185">Reference proteome</keyword>
<evidence type="ECO:0000313" key="2">
    <source>
        <dbReference type="Proteomes" id="UP001157418"/>
    </source>
</evidence>
<protein>
    <submittedName>
        <fullName evidence="1">Uncharacterized protein</fullName>
    </submittedName>
</protein>
<gene>
    <name evidence="1" type="ORF">LVIROSA_LOCUS20157</name>
</gene>
<dbReference type="EMBL" id="CAKMRJ010003334">
    <property type="protein sequence ID" value="CAH1433573.1"/>
    <property type="molecule type" value="Genomic_DNA"/>
</dbReference>
<proteinExistence type="predicted"/>
<sequence length="71" mass="8658">MKLSNCLPRQQKMRRYRRCRLSPSRYWNHRLRPDIIDYDQHAIRISGEYFTGDEIIVSRDEVDNIGDFGWL</sequence>
<organism evidence="1 2">
    <name type="scientific">Lactuca virosa</name>
    <dbReference type="NCBI Taxonomy" id="75947"/>
    <lineage>
        <taxon>Eukaryota</taxon>
        <taxon>Viridiplantae</taxon>
        <taxon>Streptophyta</taxon>
        <taxon>Embryophyta</taxon>
        <taxon>Tracheophyta</taxon>
        <taxon>Spermatophyta</taxon>
        <taxon>Magnoliopsida</taxon>
        <taxon>eudicotyledons</taxon>
        <taxon>Gunneridae</taxon>
        <taxon>Pentapetalae</taxon>
        <taxon>asterids</taxon>
        <taxon>campanulids</taxon>
        <taxon>Asterales</taxon>
        <taxon>Asteraceae</taxon>
        <taxon>Cichorioideae</taxon>
        <taxon>Cichorieae</taxon>
        <taxon>Lactucinae</taxon>
        <taxon>Lactuca</taxon>
    </lineage>
</organism>
<accession>A0AAU9NDD5</accession>
<dbReference type="Proteomes" id="UP001157418">
    <property type="component" value="Unassembled WGS sequence"/>
</dbReference>
<evidence type="ECO:0000313" key="1">
    <source>
        <dbReference type="EMBL" id="CAH1433573.1"/>
    </source>
</evidence>
<comment type="caution">
    <text evidence="1">The sequence shown here is derived from an EMBL/GenBank/DDBJ whole genome shotgun (WGS) entry which is preliminary data.</text>
</comment>
<dbReference type="AlphaFoldDB" id="A0AAU9NDD5"/>
<reference evidence="1 2" key="1">
    <citation type="submission" date="2022-01" db="EMBL/GenBank/DDBJ databases">
        <authorList>
            <person name="Xiong W."/>
            <person name="Schranz E."/>
        </authorList>
    </citation>
    <scope>NUCLEOTIDE SEQUENCE [LARGE SCALE GENOMIC DNA]</scope>
</reference>
<name>A0AAU9NDD5_9ASTR</name>